<dbReference type="AlphaFoldDB" id="A0AAV3R6L2"/>
<keyword evidence="9" id="KW-1185">Reference proteome</keyword>
<accession>A0AAV3R6L2</accession>
<evidence type="ECO:0000313" key="8">
    <source>
        <dbReference type="EMBL" id="GAA0171925.1"/>
    </source>
</evidence>
<evidence type="ECO:0000256" key="2">
    <source>
        <dbReference type="ARBA" id="ARBA00022695"/>
    </source>
</evidence>
<dbReference type="EMBL" id="BAABME010025320">
    <property type="protein sequence ID" value="GAA0171925.1"/>
    <property type="molecule type" value="Genomic_DNA"/>
</dbReference>
<keyword evidence="1" id="KW-0808">Transferase</keyword>
<evidence type="ECO:0000256" key="4">
    <source>
        <dbReference type="ARBA" id="ARBA00022759"/>
    </source>
</evidence>
<comment type="caution">
    <text evidence="8">The sequence shown here is derived from an EMBL/GenBank/DDBJ whole genome shotgun (WGS) entry which is preliminary data.</text>
</comment>
<proteinExistence type="predicted"/>
<keyword evidence="4" id="KW-0255">Endonuclease</keyword>
<keyword evidence="2" id="KW-0548">Nucleotidyltransferase</keyword>
<dbReference type="GO" id="GO:0004519">
    <property type="term" value="F:endonuclease activity"/>
    <property type="evidence" value="ECO:0007669"/>
    <property type="project" value="UniProtKB-KW"/>
</dbReference>
<dbReference type="PANTHER" id="PTHR48475:SF2">
    <property type="entry name" value="RIBONUCLEASE H"/>
    <property type="match status" value="1"/>
</dbReference>
<keyword evidence="5" id="KW-0378">Hydrolase</keyword>
<dbReference type="PANTHER" id="PTHR48475">
    <property type="entry name" value="RIBONUCLEASE H"/>
    <property type="match status" value="1"/>
</dbReference>
<evidence type="ECO:0000256" key="6">
    <source>
        <dbReference type="ARBA" id="ARBA00022918"/>
    </source>
</evidence>
<gene>
    <name evidence="8" type="ORF">LIER_41248</name>
</gene>
<dbReference type="Proteomes" id="UP001454036">
    <property type="component" value="Unassembled WGS sequence"/>
</dbReference>
<evidence type="ECO:0000256" key="3">
    <source>
        <dbReference type="ARBA" id="ARBA00022722"/>
    </source>
</evidence>
<protein>
    <recommendedName>
        <fullName evidence="7">Reverse transcriptase RNase H-like domain-containing protein</fullName>
    </recommendedName>
</protein>
<evidence type="ECO:0000256" key="5">
    <source>
        <dbReference type="ARBA" id="ARBA00022801"/>
    </source>
</evidence>
<evidence type="ECO:0000259" key="7">
    <source>
        <dbReference type="Pfam" id="PF17917"/>
    </source>
</evidence>
<evidence type="ECO:0000313" key="9">
    <source>
        <dbReference type="Proteomes" id="UP001454036"/>
    </source>
</evidence>
<dbReference type="InterPro" id="IPR041373">
    <property type="entry name" value="RT_RNaseH"/>
</dbReference>
<dbReference type="SUPFAM" id="SSF56672">
    <property type="entry name" value="DNA/RNA polymerases"/>
    <property type="match status" value="1"/>
</dbReference>
<dbReference type="GO" id="GO:0016787">
    <property type="term" value="F:hydrolase activity"/>
    <property type="evidence" value="ECO:0007669"/>
    <property type="project" value="UniProtKB-KW"/>
</dbReference>
<dbReference type="InterPro" id="IPR043502">
    <property type="entry name" value="DNA/RNA_pol_sf"/>
</dbReference>
<name>A0AAV3R6L2_LITER</name>
<keyword evidence="6" id="KW-0695">RNA-directed DNA polymerase</keyword>
<feature type="domain" description="Reverse transcriptase RNase H-like" evidence="7">
    <location>
        <begin position="16"/>
        <end position="80"/>
    </location>
</feature>
<sequence length="99" mass="11429">MEAPKSYKEVQRFAGQGVVSSVLIREEAKVHNPIYYVSHVLHGPEENYPQTDKFIMALVISARKLKAYFEAHPIVVVTEQPGKVIKHTWHGIYLMKYYV</sequence>
<organism evidence="8 9">
    <name type="scientific">Lithospermum erythrorhizon</name>
    <name type="common">Purple gromwell</name>
    <name type="synonym">Lithospermum officinale var. erythrorhizon</name>
    <dbReference type="NCBI Taxonomy" id="34254"/>
    <lineage>
        <taxon>Eukaryota</taxon>
        <taxon>Viridiplantae</taxon>
        <taxon>Streptophyta</taxon>
        <taxon>Embryophyta</taxon>
        <taxon>Tracheophyta</taxon>
        <taxon>Spermatophyta</taxon>
        <taxon>Magnoliopsida</taxon>
        <taxon>eudicotyledons</taxon>
        <taxon>Gunneridae</taxon>
        <taxon>Pentapetalae</taxon>
        <taxon>asterids</taxon>
        <taxon>lamiids</taxon>
        <taxon>Boraginales</taxon>
        <taxon>Boraginaceae</taxon>
        <taxon>Boraginoideae</taxon>
        <taxon>Lithospermeae</taxon>
        <taxon>Lithospermum</taxon>
    </lineage>
</organism>
<reference evidence="8 9" key="1">
    <citation type="submission" date="2024-01" db="EMBL/GenBank/DDBJ databases">
        <title>The complete chloroplast genome sequence of Lithospermum erythrorhizon: insights into the phylogenetic relationship among Boraginaceae species and the maternal lineages of purple gromwells.</title>
        <authorList>
            <person name="Okada T."/>
            <person name="Watanabe K."/>
        </authorList>
    </citation>
    <scope>NUCLEOTIDE SEQUENCE [LARGE SCALE GENOMIC DNA]</scope>
</reference>
<dbReference type="Pfam" id="PF17917">
    <property type="entry name" value="RT_RNaseH"/>
    <property type="match status" value="1"/>
</dbReference>
<keyword evidence="3" id="KW-0540">Nuclease</keyword>
<dbReference type="GO" id="GO:0003964">
    <property type="term" value="F:RNA-directed DNA polymerase activity"/>
    <property type="evidence" value="ECO:0007669"/>
    <property type="project" value="UniProtKB-KW"/>
</dbReference>
<evidence type="ECO:0000256" key="1">
    <source>
        <dbReference type="ARBA" id="ARBA00022679"/>
    </source>
</evidence>